<keyword evidence="2" id="KW-1185">Reference proteome</keyword>
<evidence type="ECO:0000313" key="3">
    <source>
        <dbReference type="WBParaSite" id="ASIM_0000722201-mRNA-1"/>
    </source>
</evidence>
<reference evidence="3" key="1">
    <citation type="submission" date="2017-02" db="UniProtKB">
        <authorList>
            <consortium name="WormBaseParasite"/>
        </authorList>
    </citation>
    <scope>IDENTIFICATION</scope>
</reference>
<accession>A0A0M3JHV7</accession>
<sequence>MFSVICAAYDFESTYEDFGETQFHSIVSKIFDSSEYVGRTILVKFQIRMKGDDFVDVEPWYTSRLNVPPAYLGSNDYRQKMFENATTNL</sequence>
<proteinExistence type="predicted"/>
<evidence type="ECO:0000313" key="2">
    <source>
        <dbReference type="Proteomes" id="UP000267096"/>
    </source>
</evidence>
<dbReference type="OrthoDB" id="5784054at2759"/>
<dbReference type="EMBL" id="UYRR01016114">
    <property type="protein sequence ID" value="VDK28254.1"/>
    <property type="molecule type" value="Genomic_DNA"/>
</dbReference>
<gene>
    <name evidence="1" type="ORF">ASIM_LOCUS6987</name>
</gene>
<name>A0A0M3JHV7_ANISI</name>
<evidence type="ECO:0000313" key="1">
    <source>
        <dbReference type="EMBL" id="VDK28254.1"/>
    </source>
</evidence>
<dbReference type="AlphaFoldDB" id="A0A0M3JHV7"/>
<protein>
    <submittedName>
        <fullName evidence="3">HORMA domain-containing protein</fullName>
    </submittedName>
</protein>
<organism evidence="3">
    <name type="scientific">Anisakis simplex</name>
    <name type="common">Herring worm</name>
    <dbReference type="NCBI Taxonomy" id="6269"/>
    <lineage>
        <taxon>Eukaryota</taxon>
        <taxon>Metazoa</taxon>
        <taxon>Ecdysozoa</taxon>
        <taxon>Nematoda</taxon>
        <taxon>Chromadorea</taxon>
        <taxon>Rhabditida</taxon>
        <taxon>Spirurina</taxon>
        <taxon>Ascaridomorpha</taxon>
        <taxon>Ascaridoidea</taxon>
        <taxon>Anisakidae</taxon>
        <taxon>Anisakis</taxon>
        <taxon>Anisakis simplex complex</taxon>
    </lineage>
</organism>
<dbReference type="Proteomes" id="UP000267096">
    <property type="component" value="Unassembled WGS sequence"/>
</dbReference>
<dbReference type="WBParaSite" id="ASIM_0000722201-mRNA-1">
    <property type="protein sequence ID" value="ASIM_0000722201-mRNA-1"/>
    <property type="gene ID" value="ASIM_0000722201"/>
</dbReference>
<reference evidence="1 2" key="2">
    <citation type="submission" date="2018-11" db="EMBL/GenBank/DDBJ databases">
        <authorList>
            <consortium name="Pathogen Informatics"/>
        </authorList>
    </citation>
    <scope>NUCLEOTIDE SEQUENCE [LARGE SCALE GENOMIC DNA]</scope>
</reference>